<dbReference type="GO" id="GO:0052657">
    <property type="term" value="F:guanine phosphoribosyltransferase activity"/>
    <property type="evidence" value="ECO:0007669"/>
    <property type="project" value="RHEA"/>
</dbReference>
<comment type="subcellular location">
    <subcellularLocation>
        <location evidence="5">Cytoplasm</location>
    </subcellularLocation>
</comment>
<reference evidence="7 8" key="1">
    <citation type="submission" date="2009-06" db="EMBL/GenBank/DDBJ databases">
        <title>Molecular Evidence for Microbiologically Influenced Corrosion from genome of Methanogen.</title>
        <authorList>
            <person name="Ito N."/>
            <person name="Tsurumaru H."/>
            <person name="Shimizu A."/>
            <person name="Harada T."/>
            <person name="Hosoyama A."/>
            <person name="Horikawa H."/>
            <person name="Wakai S."/>
            <person name="Sasaki K."/>
            <person name="Nishijima K."/>
            <person name="Ataku H."/>
            <person name="Yamazaki J."/>
            <person name="Mise M."/>
            <person name="Yamazaki S."/>
            <person name="Tanikawa S."/>
            <person name="Harayama S."/>
            <person name="Fujita N."/>
        </authorList>
    </citation>
    <scope>NUCLEOTIDE SEQUENCE [LARGE SCALE GENOMIC DNA]</scope>
    <source>
        <strain evidence="8">OS7 ( NBRC 103642)</strain>
    </source>
</reference>
<dbReference type="InterPro" id="IPR029057">
    <property type="entry name" value="PRTase-like"/>
</dbReference>
<dbReference type="Gene3D" id="3.40.50.2020">
    <property type="match status" value="1"/>
</dbReference>
<evidence type="ECO:0000313" key="8">
    <source>
        <dbReference type="Proteomes" id="UP000263689"/>
    </source>
</evidence>
<evidence type="ECO:0000256" key="4">
    <source>
        <dbReference type="ARBA" id="ARBA00022726"/>
    </source>
</evidence>
<dbReference type="AlphaFoldDB" id="A0A2Z5PF00"/>
<evidence type="ECO:0000256" key="1">
    <source>
        <dbReference type="ARBA" id="ARBA00022490"/>
    </source>
</evidence>
<name>A0A2Z5PF00_METMI</name>
<dbReference type="EC" id="2.4.2.8" evidence="5"/>
<dbReference type="GO" id="GO:0004422">
    <property type="term" value="F:hypoxanthine phosphoribosyltransferase activity"/>
    <property type="evidence" value="ECO:0007669"/>
    <property type="project" value="UniProtKB-UniRule"/>
</dbReference>
<dbReference type="PANTHER" id="PTHR43864">
    <property type="entry name" value="HYPOXANTHINE/GUANINE PHOSPHORIBOSYLTRANSFERASE"/>
    <property type="match status" value="1"/>
</dbReference>
<comment type="catalytic activity">
    <reaction evidence="5">
        <text>IMP + diphosphate = hypoxanthine + 5-phospho-alpha-D-ribose 1-diphosphate</text>
        <dbReference type="Rhea" id="RHEA:17973"/>
        <dbReference type="ChEBI" id="CHEBI:17368"/>
        <dbReference type="ChEBI" id="CHEBI:33019"/>
        <dbReference type="ChEBI" id="CHEBI:58017"/>
        <dbReference type="ChEBI" id="CHEBI:58053"/>
        <dbReference type="EC" id="2.4.2.8"/>
    </reaction>
</comment>
<comment type="pathway">
    <text evidence="5">Purine metabolism; IMP biosynthesis via salvage pathway; IMP from hypoxanthine: step 1/1.</text>
</comment>
<comment type="subunit">
    <text evidence="5">Homodimer.</text>
</comment>
<protein>
    <recommendedName>
        <fullName evidence="5">Hypoxanthine/guanine phosphoribosyltransferase</fullName>
        <shortName evidence="5">HGPRTase</shortName>
        <ecNumber evidence="5">2.4.2.8</ecNumber>
    </recommendedName>
</protein>
<dbReference type="Proteomes" id="UP000263689">
    <property type="component" value="Chromosome"/>
</dbReference>
<dbReference type="Pfam" id="PF00156">
    <property type="entry name" value="Pribosyltran"/>
    <property type="match status" value="1"/>
</dbReference>
<accession>A0A2Z5PF00</accession>
<dbReference type="InterPro" id="IPR050118">
    <property type="entry name" value="Pur/Pyrimidine_PRTase"/>
</dbReference>
<comment type="catalytic activity">
    <reaction evidence="5">
        <text>GMP + diphosphate = guanine + 5-phospho-alpha-D-ribose 1-diphosphate</text>
        <dbReference type="Rhea" id="RHEA:25424"/>
        <dbReference type="ChEBI" id="CHEBI:16235"/>
        <dbReference type="ChEBI" id="CHEBI:33019"/>
        <dbReference type="ChEBI" id="CHEBI:58017"/>
        <dbReference type="ChEBI" id="CHEBI:58115"/>
    </reaction>
</comment>
<dbReference type="GO" id="GO:0032264">
    <property type="term" value="P:IMP salvage"/>
    <property type="evidence" value="ECO:0007669"/>
    <property type="project" value="UniProtKB-UniRule"/>
</dbReference>
<dbReference type="SUPFAM" id="SSF53271">
    <property type="entry name" value="PRTase-like"/>
    <property type="match status" value="1"/>
</dbReference>
<dbReference type="UniPathway" id="UPA00591">
    <property type="reaction ID" value="UER00648"/>
</dbReference>
<organism evidence="7 8">
    <name type="scientific">Methanococcus maripaludis OS7</name>
    <dbReference type="NCBI Taxonomy" id="637915"/>
    <lineage>
        <taxon>Archaea</taxon>
        <taxon>Methanobacteriati</taxon>
        <taxon>Methanobacteriota</taxon>
        <taxon>Methanomada group</taxon>
        <taxon>Methanococci</taxon>
        <taxon>Methanococcales</taxon>
        <taxon>Methanococcaceae</taxon>
        <taxon>Methanococcus</taxon>
    </lineage>
</organism>
<dbReference type="InterPro" id="IPR026597">
    <property type="entry name" value="HGPRTase-like"/>
</dbReference>
<comment type="function">
    <text evidence="5">Catalyzes a salvage reaction resulting in the formation of IMP that is energically less costly than de novo synthesis.</text>
</comment>
<dbReference type="CDD" id="cd06223">
    <property type="entry name" value="PRTases_typeI"/>
    <property type="match status" value="1"/>
</dbReference>
<dbReference type="GO" id="GO:0005737">
    <property type="term" value="C:cytoplasm"/>
    <property type="evidence" value="ECO:0007669"/>
    <property type="project" value="UniProtKB-SubCell"/>
</dbReference>
<dbReference type="HAMAP" id="MF_01467">
    <property type="entry name" value="Hypx_phosphoribosyltr"/>
    <property type="match status" value="1"/>
</dbReference>
<sequence length="185" mass="20402">MSKLLEESLKTCPIIKRGEYHYFIHPISDGVPLVEPELLRDVSTRVIKMIDTDVDKIVTAEAMGIPIVTAVSIATDIPYVIMRKREYLLEGEIPVHQETGYSKGELYLNGINKGDKVVILDDVISTGGTLVAIINALKRAGADIKDVLCIIDRGNGQNIVEEKTGYKVKTIVKIEVVDGKVNILE</sequence>
<evidence type="ECO:0000256" key="3">
    <source>
        <dbReference type="ARBA" id="ARBA00022679"/>
    </source>
</evidence>
<keyword evidence="1 5" id="KW-0963">Cytoplasm</keyword>
<dbReference type="GO" id="GO:0006166">
    <property type="term" value="P:purine ribonucleoside salvage"/>
    <property type="evidence" value="ECO:0007669"/>
    <property type="project" value="UniProtKB-KW"/>
</dbReference>
<evidence type="ECO:0000256" key="2">
    <source>
        <dbReference type="ARBA" id="ARBA00022676"/>
    </source>
</evidence>
<feature type="domain" description="Phosphoribosyltransferase" evidence="6">
    <location>
        <begin position="50"/>
        <end position="172"/>
    </location>
</feature>
<evidence type="ECO:0000256" key="5">
    <source>
        <dbReference type="HAMAP-Rule" id="MF_01467"/>
    </source>
</evidence>
<gene>
    <name evidence="7" type="primary">apt</name>
    <name evidence="5" type="synonym">hpt</name>
    <name evidence="7" type="ORF">MMOS7_01760</name>
</gene>
<keyword evidence="2 5" id="KW-0328">Glycosyltransferase</keyword>
<dbReference type="GeneID" id="10981574"/>
<evidence type="ECO:0000313" key="7">
    <source>
        <dbReference type="EMBL" id="BAP62262.1"/>
    </source>
</evidence>
<dbReference type="EMBL" id="AP011528">
    <property type="protein sequence ID" value="BAP62262.1"/>
    <property type="molecule type" value="Genomic_DNA"/>
</dbReference>
<proteinExistence type="inferred from homology"/>
<dbReference type="InterPro" id="IPR000836">
    <property type="entry name" value="PRTase_dom"/>
</dbReference>
<dbReference type="NCBIfam" id="NF002635">
    <property type="entry name" value="PRK02304.1-4"/>
    <property type="match status" value="1"/>
</dbReference>
<keyword evidence="4 5" id="KW-0660">Purine salvage</keyword>
<dbReference type="NCBIfam" id="NF040646">
    <property type="entry name" value="HPT_Archaea"/>
    <property type="match status" value="1"/>
</dbReference>
<evidence type="ECO:0000259" key="6">
    <source>
        <dbReference type="Pfam" id="PF00156"/>
    </source>
</evidence>
<dbReference type="KEGG" id="mmao:MMOS7_01760"/>
<dbReference type="PANTHER" id="PTHR43864:SF1">
    <property type="entry name" value="XANTHINE PHOSPHORIBOSYLTRANSFERASE"/>
    <property type="match status" value="1"/>
</dbReference>
<dbReference type="RefSeq" id="WP_013998606.1">
    <property type="nucleotide sequence ID" value="NZ_AP011528.1"/>
</dbReference>
<dbReference type="GeneID" id="37874657"/>
<comment type="similarity">
    <text evidence="5">Belongs to the purine/pyrimidine phosphoribosyltransferase family. Archaeal HPRT subfamily.</text>
</comment>
<keyword evidence="3 5" id="KW-0808">Transferase</keyword>